<protein>
    <submittedName>
        <fullName evidence="2">Uncharacterized protein</fullName>
    </submittedName>
</protein>
<feature type="compositionally biased region" description="Basic residues" evidence="1">
    <location>
        <begin position="144"/>
        <end position="154"/>
    </location>
</feature>
<accession>A0A0E0G4E1</accession>
<feature type="compositionally biased region" description="Basic residues" evidence="1">
    <location>
        <begin position="18"/>
        <end position="28"/>
    </location>
</feature>
<feature type="region of interest" description="Disordered" evidence="1">
    <location>
        <begin position="121"/>
        <end position="154"/>
    </location>
</feature>
<evidence type="ECO:0000256" key="1">
    <source>
        <dbReference type="SAM" id="MobiDB-lite"/>
    </source>
</evidence>
<reference evidence="2" key="2">
    <citation type="submission" date="2018-04" db="EMBL/GenBank/DDBJ databases">
        <title>OnivRS2 (Oryza nivara Reference Sequence Version 2).</title>
        <authorList>
            <person name="Zhang J."/>
            <person name="Kudrna D."/>
            <person name="Lee S."/>
            <person name="Talag J."/>
            <person name="Rajasekar S."/>
            <person name="Welchert J."/>
            <person name="Hsing Y.-I."/>
            <person name="Wing R.A."/>
        </authorList>
    </citation>
    <scope>NUCLEOTIDE SEQUENCE [LARGE SCALE GENOMIC DNA]</scope>
    <source>
        <strain evidence="2">SL10</strain>
    </source>
</reference>
<feature type="compositionally biased region" description="Basic and acidic residues" evidence="1">
    <location>
        <begin position="29"/>
        <end position="40"/>
    </location>
</feature>
<feature type="region of interest" description="Disordered" evidence="1">
    <location>
        <begin position="18"/>
        <end position="82"/>
    </location>
</feature>
<keyword evidence="3" id="KW-1185">Reference proteome</keyword>
<dbReference type="EnsemblPlants" id="ONIVA02G11950.1">
    <property type="protein sequence ID" value="ONIVA02G11950.1"/>
    <property type="gene ID" value="ONIVA02G11950"/>
</dbReference>
<feature type="compositionally biased region" description="Basic residues" evidence="1">
    <location>
        <begin position="67"/>
        <end position="81"/>
    </location>
</feature>
<feature type="compositionally biased region" description="Polar residues" evidence="1">
    <location>
        <begin position="121"/>
        <end position="142"/>
    </location>
</feature>
<evidence type="ECO:0000313" key="2">
    <source>
        <dbReference type="EnsemblPlants" id="ONIVA02G11950.1"/>
    </source>
</evidence>
<dbReference type="Gramene" id="ONIVA02G11950.1">
    <property type="protein sequence ID" value="ONIVA02G11950.1"/>
    <property type="gene ID" value="ONIVA02G11950"/>
</dbReference>
<dbReference type="AlphaFoldDB" id="A0A0E0G4E1"/>
<dbReference type="HOGENOM" id="CLU_1707135_0_0_1"/>
<dbReference type="Proteomes" id="UP000006591">
    <property type="component" value="Chromosome 2"/>
</dbReference>
<evidence type="ECO:0000313" key="3">
    <source>
        <dbReference type="Proteomes" id="UP000006591"/>
    </source>
</evidence>
<proteinExistence type="predicted"/>
<name>A0A0E0G4E1_ORYNI</name>
<sequence length="154" mass="17948">MPRCHTILESQTRCIHFKGSTKRQKTRVRPRDEDAKKMKSEQGNPGFKIRPPKRPQAEGSFVDTAARKRRRRLRRRRRRNRERCAYVSTAVEQQYYTRDMPTKCPREGTTYNIRFHSVVVSTPDSESGNLGSNPASKGQNPNRLMHRAQQHGQS</sequence>
<organism evidence="2">
    <name type="scientific">Oryza nivara</name>
    <name type="common">Indian wild rice</name>
    <name type="synonym">Oryza sativa f. spontanea</name>
    <dbReference type="NCBI Taxonomy" id="4536"/>
    <lineage>
        <taxon>Eukaryota</taxon>
        <taxon>Viridiplantae</taxon>
        <taxon>Streptophyta</taxon>
        <taxon>Embryophyta</taxon>
        <taxon>Tracheophyta</taxon>
        <taxon>Spermatophyta</taxon>
        <taxon>Magnoliopsida</taxon>
        <taxon>Liliopsida</taxon>
        <taxon>Poales</taxon>
        <taxon>Poaceae</taxon>
        <taxon>BOP clade</taxon>
        <taxon>Oryzoideae</taxon>
        <taxon>Oryzeae</taxon>
        <taxon>Oryzinae</taxon>
        <taxon>Oryza</taxon>
    </lineage>
</organism>
<reference evidence="2" key="1">
    <citation type="submission" date="2015-04" db="UniProtKB">
        <authorList>
            <consortium name="EnsemblPlants"/>
        </authorList>
    </citation>
    <scope>IDENTIFICATION</scope>
    <source>
        <strain evidence="2">SL10</strain>
    </source>
</reference>